<proteinExistence type="predicted"/>
<feature type="compositionally biased region" description="Basic and acidic residues" evidence="1">
    <location>
        <begin position="69"/>
        <end position="79"/>
    </location>
</feature>
<gene>
    <name evidence="2" type="ORF">FLM02_13440</name>
</gene>
<dbReference type="EMBL" id="VIOS01000050">
    <property type="protein sequence ID" value="TQP12055.1"/>
    <property type="molecule type" value="Genomic_DNA"/>
</dbReference>
<reference evidence="2 3" key="1">
    <citation type="submission" date="2019-07" db="EMBL/GenBank/DDBJ databases">
        <title>Phenotypic and genotypic antimicrobial resistance traits of Vibrio cholerae non-O1/non-O139 isolated from a large Austrian lake frequently associated with cases of infection.</title>
        <authorList>
            <person name="Lepuschitz S."/>
            <person name="Baron S."/>
            <person name="Larvor E."/>
            <person name="Granier S."/>
            <person name="Pretzer C."/>
            <person name="Mach R.L."/>
            <person name="Farnleitner A.H."/>
            <person name="Ruppitsch W."/>
            <person name="Pleininger S."/>
            <person name="Indra A."/>
            <person name="Kirschner A.K.T."/>
        </authorList>
    </citation>
    <scope>NUCLEOTIDE SEQUENCE [LARGE SCALE GENOMIC DNA]</scope>
    <source>
        <strain evidence="2 3">A12JL36W90</strain>
    </source>
</reference>
<dbReference type="Proteomes" id="UP000319979">
    <property type="component" value="Unassembled WGS sequence"/>
</dbReference>
<name>A0A544C095_VIBCL</name>
<protein>
    <submittedName>
        <fullName evidence="2">Uncharacterized protein</fullName>
    </submittedName>
</protein>
<sequence>MGCQLSHHSKSISYRNNPINKAKSCPTLSKILLGGQKVQSNQSTSVVLTHQHLRELLFSLIGLQEKPHSKLDTYRENETVSHTLWDTEP</sequence>
<feature type="region of interest" description="Disordered" evidence="1">
    <location>
        <begin position="69"/>
        <end position="89"/>
    </location>
</feature>
<evidence type="ECO:0000313" key="2">
    <source>
        <dbReference type="EMBL" id="TQP12055.1"/>
    </source>
</evidence>
<organism evidence="2 3">
    <name type="scientific">Vibrio cholerae</name>
    <dbReference type="NCBI Taxonomy" id="666"/>
    <lineage>
        <taxon>Bacteria</taxon>
        <taxon>Pseudomonadati</taxon>
        <taxon>Pseudomonadota</taxon>
        <taxon>Gammaproteobacteria</taxon>
        <taxon>Vibrionales</taxon>
        <taxon>Vibrionaceae</taxon>
        <taxon>Vibrio</taxon>
    </lineage>
</organism>
<dbReference type="AlphaFoldDB" id="A0A544C095"/>
<feature type="compositionally biased region" description="Polar residues" evidence="1">
    <location>
        <begin position="80"/>
        <end position="89"/>
    </location>
</feature>
<evidence type="ECO:0000256" key="1">
    <source>
        <dbReference type="SAM" id="MobiDB-lite"/>
    </source>
</evidence>
<comment type="caution">
    <text evidence="2">The sequence shown here is derived from an EMBL/GenBank/DDBJ whole genome shotgun (WGS) entry which is preliminary data.</text>
</comment>
<accession>A0A544C095</accession>
<evidence type="ECO:0000313" key="3">
    <source>
        <dbReference type="Proteomes" id="UP000319979"/>
    </source>
</evidence>